<feature type="domain" description="Zn(2)-C6 fungal-type" evidence="3">
    <location>
        <begin position="25"/>
        <end position="56"/>
    </location>
</feature>
<feature type="compositionally biased region" description="Low complexity" evidence="2">
    <location>
        <begin position="290"/>
        <end position="309"/>
    </location>
</feature>
<keyword evidence="5" id="KW-1185">Reference proteome</keyword>
<sequence>MPPSATTAPTMPVVKRAGKSRLRASCDRCHQAKLRCTFDDPTACARCKKQHMPCVRSLSMPLGRTSGSRNKRKPSVSDYPTPKEFKTSPSFAGSTPPQYAADGPEAPPPVDSAPAWEDAFLDLDPTPFDLDPRFGALGLGWSDAHMLTALPDPDPATPDPPPRPDSFFSHALAGCDAHAAAAARSATEPPPAPASPTSPPPPSPSTSTPPPPSRPSTRSSAATKPRCSPSPPSSPAARPTAKSRSSCLFTCCCRRCSPPTPRPGSPAAPPPPPPPCTTSCARASPRCALAPTPSTTTTAKPSSSASSSSRSRRSPRCSIGWSSACGLVRPRPAAPRGGRASPCSAF</sequence>
<feature type="region of interest" description="Disordered" evidence="2">
    <location>
        <begin position="58"/>
        <end position="246"/>
    </location>
</feature>
<evidence type="ECO:0000256" key="2">
    <source>
        <dbReference type="SAM" id="MobiDB-lite"/>
    </source>
</evidence>
<feature type="region of interest" description="Disordered" evidence="2">
    <location>
        <begin position="259"/>
        <end position="346"/>
    </location>
</feature>
<dbReference type="CDD" id="cd00067">
    <property type="entry name" value="GAL4"/>
    <property type="match status" value="1"/>
</dbReference>
<protein>
    <recommendedName>
        <fullName evidence="3">Zn(2)-C6 fungal-type domain-containing protein</fullName>
    </recommendedName>
</protein>
<dbReference type="SUPFAM" id="SSF57701">
    <property type="entry name" value="Zn2/Cys6 DNA-binding domain"/>
    <property type="match status" value="1"/>
</dbReference>
<feature type="compositionally biased region" description="Pro residues" evidence="2">
    <location>
        <begin position="152"/>
        <end position="164"/>
    </location>
</feature>
<feature type="compositionally biased region" description="Low complexity" evidence="2">
    <location>
        <begin position="215"/>
        <end position="227"/>
    </location>
</feature>
<feature type="compositionally biased region" description="Pro residues" evidence="2">
    <location>
        <begin position="259"/>
        <end position="276"/>
    </location>
</feature>
<feature type="compositionally biased region" description="Pro residues" evidence="2">
    <location>
        <begin position="188"/>
        <end position="214"/>
    </location>
</feature>
<dbReference type="InterPro" id="IPR036864">
    <property type="entry name" value="Zn2-C6_fun-type_DNA-bd_sf"/>
</dbReference>
<comment type="caution">
    <text evidence="4">The sequence shown here is derived from an EMBL/GenBank/DDBJ whole genome shotgun (WGS) entry which is preliminary data.</text>
</comment>
<dbReference type="Gene3D" id="4.10.240.10">
    <property type="entry name" value="Zn(2)-C6 fungal-type DNA-binding domain"/>
    <property type="match status" value="1"/>
</dbReference>
<feature type="compositionally biased region" description="Low complexity" evidence="2">
    <location>
        <begin position="235"/>
        <end position="246"/>
    </location>
</feature>
<dbReference type="Proteomes" id="UP000774617">
    <property type="component" value="Unassembled WGS sequence"/>
</dbReference>
<gene>
    <name evidence="4" type="ORF">B0J12DRAFT_310093</name>
</gene>
<reference evidence="4 5" key="1">
    <citation type="journal article" date="2021" name="Nat. Commun.">
        <title>Genetic determinants of endophytism in the Arabidopsis root mycobiome.</title>
        <authorList>
            <person name="Mesny F."/>
            <person name="Miyauchi S."/>
            <person name="Thiergart T."/>
            <person name="Pickel B."/>
            <person name="Atanasova L."/>
            <person name="Karlsson M."/>
            <person name="Huettel B."/>
            <person name="Barry K.W."/>
            <person name="Haridas S."/>
            <person name="Chen C."/>
            <person name="Bauer D."/>
            <person name="Andreopoulos W."/>
            <person name="Pangilinan J."/>
            <person name="LaButti K."/>
            <person name="Riley R."/>
            <person name="Lipzen A."/>
            <person name="Clum A."/>
            <person name="Drula E."/>
            <person name="Henrissat B."/>
            <person name="Kohler A."/>
            <person name="Grigoriev I.V."/>
            <person name="Martin F.M."/>
            <person name="Hacquard S."/>
        </authorList>
    </citation>
    <scope>NUCLEOTIDE SEQUENCE [LARGE SCALE GENOMIC DNA]</scope>
    <source>
        <strain evidence="4 5">MPI-SDFR-AT-0080</strain>
    </source>
</reference>
<name>A0ABQ8FWQ6_9PEZI</name>
<dbReference type="InterPro" id="IPR001138">
    <property type="entry name" value="Zn2Cys6_DnaBD"/>
</dbReference>
<feature type="compositionally biased region" description="Polar residues" evidence="2">
    <location>
        <begin position="87"/>
        <end position="97"/>
    </location>
</feature>
<dbReference type="Pfam" id="PF00172">
    <property type="entry name" value="Zn_clus"/>
    <property type="match status" value="1"/>
</dbReference>
<feature type="compositionally biased region" description="Low complexity" evidence="2">
    <location>
        <begin position="329"/>
        <end position="340"/>
    </location>
</feature>
<dbReference type="EMBL" id="JAGTJR010000042">
    <property type="protein sequence ID" value="KAH7031934.1"/>
    <property type="molecule type" value="Genomic_DNA"/>
</dbReference>
<evidence type="ECO:0000313" key="5">
    <source>
        <dbReference type="Proteomes" id="UP000774617"/>
    </source>
</evidence>
<evidence type="ECO:0000313" key="4">
    <source>
        <dbReference type="EMBL" id="KAH7031934.1"/>
    </source>
</evidence>
<evidence type="ECO:0000259" key="3">
    <source>
        <dbReference type="PROSITE" id="PS50048"/>
    </source>
</evidence>
<keyword evidence="1" id="KW-0539">Nucleus</keyword>
<dbReference type="PROSITE" id="PS50048">
    <property type="entry name" value="ZN2_CY6_FUNGAL_2"/>
    <property type="match status" value="1"/>
</dbReference>
<dbReference type="PROSITE" id="PS00463">
    <property type="entry name" value="ZN2_CY6_FUNGAL_1"/>
    <property type="match status" value="1"/>
</dbReference>
<evidence type="ECO:0000256" key="1">
    <source>
        <dbReference type="ARBA" id="ARBA00023242"/>
    </source>
</evidence>
<accession>A0ABQ8FWQ6</accession>
<organism evidence="4 5">
    <name type="scientific">Macrophomina phaseolina</name>
    <dbReference type="NCBI Taxonomy" id="35725"/>
    <lineage>
        <taxon>Eukaryota</taxon>
        <taxon>Fungi</taxon>
        <taxon>Dikarya</taxon>
        <taxon>Ascomycota</taxon>
        <taxon>Pezizomycotina</taxon>
        <taxon>Dothideomycetes</taxon>
        <taxon>Dothideomycetes incertae sedis</taxon>
        <taxon>Botryosphaeriales</taxon>
        <taxon>Botryosphaeriaceae</taxon>
        <taxon>Macrophomina</taxon>
    </lineage>
</organism>
<proteinExistence type="predicted"/>